<feature type="region of interest" description="Disordered" evidence="1">
    <location>
        <begin position="35"/>
        <end position="100"/>
    </location>
</feature>
<sequence>VIHKDDSFLDDSERASEEEPWHKVAISSKSLKCSSVHPDGKQLNKGMASFGRVSTSSKIGDSDCGDSPTGASADRSYSGGGKFFAEVPRSGLGESAPQGH</sequence>
<organism evidence="2 3">
    <name type="scientific">Dunaliella salina</name>
    <name type="common">Green alga</name>
    <name type="synonym">Protococcus salinus</name>
    <dbReference type="NCBI Taxonomy" id="3046"/>
    <lineage>
        <taxon>Eukaryota</taxon>
        <taxon>Viridiplantae</taxon>
        <taxon>Chlorophyta</taxon>
        <taxon>core chlorophytes</taxon>
        <taxon>Chlorophyceae</taxon>
        <taxon>CS clade</taxon>
        <taxon>Chlamydomonadales</taxon>
        <taxon>Dunaliellaceae</taxon>
        <taxon>Dunaliella</taxon>
    </lineage>
</organism>
<proteinExistence type="predicted"/>
<evidence type="ECO:0000313" key="3">
    <source>
        <dbReference type="Proteomes" id="UP000815325"/>
    </source>
</evidence>
<evidence type="ECO:0000313" key="2">
    <source>
        <dbReference type="EMBL" id="KAF5832685.1"/>
    </source>
</evidence>
<keyword evidence="3" id="KW-1185">Reference proteome</keyword>
<feature type="non-terminal residue" evidence="2">
    <location>
        <position position="1"/>
    </location>
</feature>
<reference evidence="2" key="1">
    <citation type="submission" date="2017-08" db="EMBL/GenBank/DDBJ databases">
        <authorList>
            <person name="Polle J.E."/>
            <person name="Barry K."/>
            <person name="Cushman J."/>
            <person name="Schmutz J."/>
            <person name="Tran D."/>
            <person name="Hathwaick L.T."/>
            <person name="Yim W.C."/>
            <person name="Jenkins J."/>
            <person name="Mckie-Krisberg Z.M."/>
            <person name="Prochnik S."/>
            <person name="Lindquist E."/>
            <person name="Dockter R.B."/>
            <person name="Adam C."/>
            <person name="Molina H."/>
            <person name="Bunkerborg J."/>
            <person name="Jin E."/>
            <person name="Buchheim M."/>
            <person name="Magnuson J."/>
        </authorList>
    </citation>
    <scope>NUCLEOTIDE SEQUENCE</scope>
    <source>
        <strain evidence="2">CCAP 19/18</strain>
    </source>
</reference>
<evidence type="ECO:0008006" key="4">
    <source>
        <dbReference type="Google" id="ProtNLM"/>
    </source>
</evidence>
<feature type="region of interest" description="Disordered" evidence="1">
    <location>
        <begin position="1"/>
        <end position="22"/>
    </location>
</feature>
<gene>
    <name evidence="2" type="ORF">DUNSADRAFT_11366</name>
</gene>
<accession>A0ABQ7GDJ7</accession>
<evidence type="ECO:0000256" key="1">
    <source>
        <dbReference type="SAM" id="MobiDB-lite"/>
    </source>
</evidence>
<protein>
    <recommendedName>
        <fullName evidence="4">Encoded protein</fullName>
    </recommendedName>
</protein>
<dbReference type="Proteomes" id="UP000815325">
    <property type="component" value="Unassembled WGS sequence"/>
</dbReference>
<dbReference type="EMBL" id="MU069856">
    <property type="protein sequence ID" value="KAF5832685.1"/>
    <property type="molecule type" value="Genomic_DNA"/>
</dbReference>
<name>A0ABQ7GDJ7_DUNSA</name>
<comment type="caution">
    <text evidence="2">The sequence shown here is derived from an EMBL/GenBank/DDBJ whole genome shotgun (WGS) entry which is preliminary data.</text>
</comment>